<protein>
    <recommendedName>
        <fullName evidence="4">40S ribosomal protein S15a</fullName>
    </recommendedName>
</protein>
<evidence type="ECO:0000313" key="6">
    <source>
        <dbReference type="Proteomes" id="UP000694388"/>
    </source>
</evidence>
<accession>A0A8C4Q539</accession>
<dbReference type="GeneTree" id="ENSGT00940000170049"/>
<sequence>MRRDPSSTRTASRLRIVSLSVNERVVVNLTGRLSKCGVISPRFDVQLKDLEKWQRNILPSGQFGIQRRRGLINHQRSRGFHVRCSSCTCVPLIM</sequence>
<dbReference type="InterPro" id="IPR000630">
    <property type="entry name" value="Ribosomal_uS8"/>
</dbReference>
<keyword evidence="3" id="KW-0687">Ribonucleoprotein</keyword>
<keyword evidence="2" id="KW-0689">Ribosomal protein</keyword>
<dbReference type="AlphaFoldDB" id="A0A8C4Q539"/>
<dbReference type="InterPro" id="IPR035987">
    <property type="entry name" value="Ribosomal_uS8_sf"/>
</dbReference>
<dbReference type="SUPFAM" id="SSF56047">
    <property type="entry name" value="Ribosomal protein S8"/>
    <property type="match status" value="1"/>
</dbReference>
<proteinExistence type="inferred from homology"/>
<evidence type="ECO:0000256" key="3">
    <source>
        <dbReference type="ARBA" id="ARBA00023274"/>
    </source>
</evidence>
<reference evidence="5" key="1">
    <citation type="submission" date="2025-08" db="UniProtKB">
        <authorList>
            <consortium name="Ensembl"/>
        </authorList>
    </citation>
    <scope>IDENTIFICATION</scope>
</reference>
<dbReference type="GO" id="GO:0003735">
    <property type="term" value="F:structural constituent of ribosome"/>
    <property type="evidence" value="ECO:0007669"/>
    <property type="project" value="InterPro"/>
</dbReference>
<evidence type="ECO:0000256" key="1">
    <source>
        <dbReference type="ARBA" id="ARBA00006471"/>
    </source>
</evidence>
<keyword evidence="6" id="KW-1185">Reference proteome</keyword>
<evidence type="ECO:0000256" key="4">
    <source>
        <dbReference type="ARBA" id="ARBA00035422"/>
    </source>
</evidence>
<dbReference type="Gene3D" id="3.30.1490.10">
    <property type="match status" value="1"/>
</dbReference>
<evidence type="ECO:0000256" key="2">
    <source>
        <dbReference type="ARBA" id="ARBA00022980"/>
    </source>
</evidence>
<dbReference type="GO" id="GO:1990904">
    <property type="term" value="C:ribonucleoprotein complex"/>
    <property type="evidence" value="ECO:0007669"/>
    <property type="project" value="UniProtKB-KW"/>
</dbReference>
<dbReference type="PANTHER" id="PTHR11758">
    <property type="entry name" value="40S RIBOSOMAL PROTEIN S15A"/>
    <property type="match status" value="1"/>
</dbReference>
<comment type="similarity">
    <text evidence="1">Belongs to the universal ribosomal protein uS8 family.</text>
</comment>
<dbReference type="GO" id="GO:0005840">
    <property type="term" value="C:ribosome"/>
    <property type="evidence" value="ECO:0007669"/>
    <property type="project" value="UniProtKB-KW"/>
</dbReference>
<organism evidence="5 6">
    <name type="scientific">Eptatretus burgeri</name>
    <name type="common">Inshore hagfish</name>
    <dbReference type="NCBI Taxonomy" id="7764"/>
    <lineage>
        <taxon>Eukaryota</taxon>
        <taxon>Metazoa</taxon>
        <taxon>Chordata</taxon>
        <taxon>Craniata</taxon>
        <taxon>Vertebrata</taxon>
        <taxon>Cyclostomata</taxon>
        <taxon>Myxini</taxon>
        <taxon>Myxiniformes</taxon>
        <taxon>Myxinidae</taxon>
        <taxon>Eptatretinae</taxon>
        <taxon>Eptatretus</taxon>
    </lineage>
</organism>
<dbReference type="Proteomes" id="UP000694388">
    <property type="component" value="Unplaced"/>
</dbReference>
<name>A0A8C4Q539_EPTBU</name>
<dbReference type="Ensembl" id="ENSEBUT00000010557.1">
    <property type="protein sequence ID" value="ENSEBUP00000010020.1"/>
    <property type="gene ID" value="ENSEBUG00000006432.1"/>
</dbReference>
<reference evidence="5" key="2">
    <citation type="submission" date="2025-09" db="UniProtKB">
        <authorList>
            <consortium name="Ensembl"/>
        </authorList>
    </citation>
    <scope>IDENTIFICATION</scope>
</reference>
<dbReference type="GO" id="GO:0006412">
    <property type="term" value="P:translation"/>
    <property type="evidence" value="ECO:0007669"/>
    <property type="project" value="InterPro"/>
</dbReference>
<evidence type="ECO:0000313" key="5">
    <source>
        <dbReference type="Ensembl" id="ENSEBUP00000010020.1"/>
    </source>
</evidence>